<gene>
    <name evidence="1" type="ORF">S03H2_57145</name>
</gene>
<name>X1KAC0_9ZZZZ</name>
<dbReference type="AlphaFoldDB" id="X1KAC0"/>
<evidence type="ECO:0008006" key="2">
    <source>
        <dbReference type="Google" id="ProtNLM"/>
    </source>
</evidence>
<sequence>MDKNQLSSEVKKVIDTLGCSEIASYIDQSLIPPDPFRGRGEIKLLVLGQDPTVHNPKHREKLKV</sequence>
<proteinExistence type="predicted"/>
<dbReference type="EMBL" id="BARU01036610">
    <property type="protein sequence ID" value="GAH79008.1"/>
    <property type="molecule type" value="Genomic_DNA"/>
</dbReference>
<protein>
    <recommendedName>
        <fullName evidence="2">Uracil-DNA glycosylase-like domain-containing protein</fullName>
    </recommendedName>
</protein>
<accession>X1KAC0</accession>
<evidence type="ECO:0000313" key="1">
    <source>
        <dbReference type="EMBL" id="GAH79008.1"/>
    </source>
</evidence>
<organism evidence="1">
    <name type="scientific">marine sediment metagenome</name>
    <dbReference type="NCBI Taxonomy" id="412755"/>
    <lineage>
        <taxon>unclassified sequences</taxon>
        <taxon>metagenomes</taxon>
        <taxon>ecological metagenomes</taxon>
    </lineage>
</organism>
<comment type="caution">
    <text evidence="1">The sequence shown here is derived from an EMBL/GenBank/DDBJ whole genome shotgun (WGS) entry which is preliminary data.</text>
</comment>
<reference evidence="1" key="1">
    <citation type="journal article" date="2014" name="Front. Microbiol.">
        <title>High frequency of phylogenetically diverse reductive dehalogenase-homologous genes in deep subseafloor sedimentary metagenomes.</title>
        <authorList>
            <person name="Kawai M."/>
            <person name="Futagami T."/>
            <person name="Toyoda A."/>
            <person name="Takaki Y."/>
            <person name="Nishi S."/>
            <person name="Hori S."/>
            <person name="Arai W."/>
            <person name="Tsubouchi T."/>
            <person name="Morono Y."/>
            <person name="Uchiyama I."/>
            <person name="Ito T."/>
            <person name="Fujiyama A."/>
            <person name="Inagaki F."/>
            <person name="Takami H."/>
        </authorList>
    </citation>
    <scope>NUCLEOTIDE SEQUENCE</scope>
    <source>
        <strain evidence="1">Expedition CK06-06</strain>
    </source>
</reference>
<feature type="non-terminal residue" evidence="1">
    <location>
        <position position="64"/>
    </location>
</feature>